<feature type="non-terminal residue" evidence="1">
    <location>
        <position position="122"/>
    </location>
</feature>
<evidence type="ECO:0000313" key="2">
    <source>
        <dbReference type="Proteomes" id="UP000724584"/>
    </source>
</evidence>
<organism evidence="1 2">
    <name type="scientific">Chaetomium tenue</name>
    <dbReference type="NCBI Taxonomy" id="1854479"/>
    <lineage>
        <taxon>Eukaryota</taxon>
        <taxon>Fungi</taxon>
        <taxon>Dikarya</taxon>
        <taxon>Ascomycota</taxon>
        <taxon>Pezizomycotina</taxon>
        <taxon>Sordariomycetes</taxon>
        <taxon>Sordariomycetidae</taxon>
        <taxon>Sordariales</taxon>
        <taxon>Chaetomiaceae</taxon>
        <taxon>Chaetomium</taxon>
    </lineage>
</organism>
<sequence length="122" mass="12597">LLEKGADPMQQDTTGCTPLHGAAAAGHADVCGLLLASQRGGTELVRVVDNEMRTALHAAASGGYPATVRVLLDGGALPVIDVRDVEGNTPLCLAVGKQCLDVVLCLVRRGADVNLVNKRGRT</sequence>
<protein>
    <submittedName>
        <fullName evidence="1">Ankyrin repeat-containing domain protein</fullName>
    </submittedName>
</protein>
<accession>A0ACB7PRW1</accession>
<proteinExistence type="predicted"/>
<gene>
    <name evidence="1" type="ORF">F5144DRAFT_458613</name>
</gene>
<dbReference type="EMBL" id="JAGIZQ010000001">
    <property type="protein sequence ID" value="KAH6650863.1"/>
    <property type="molecule type" value="Genomic_DNA"/>
</dbReference>
<evidence type="ECO:0000313" key="1">
    <source>
        <dbReference type="EMBL" id="KAH6650863.1"/>
    </source>
</evidence>
<dbReference type="Proteomes" id="UP000724584">
    <property type="component" value="Unassembled WGS sequence"/>
</dbReference>
<feature type="non-terminal residue" evidence="1">
    <location>
        <position position="1"/>
    </location>
</feature>
<name>A0ACB7PRW1_9PEZI</name>
<reference evidence="1 2" key="1">
    <citation type="journal article" date="2021" name="Nat. Commun.">
        <title>Genetic determinants of endophytism in the Arabidopsis root mycobiome.</title>
        <authorList>
            <person name="Mesny F."/>
            <person name="Miyauchi S."/>
            <person name="Thiergart T."/>
            <person name="Pickel B."/>
            <person name="Atanasova L."/>
            <person name="Karlsson M."/>
            <person name="Huettel B."/>
            <person name="Barry K.W."/>
            <person name="Haridas S."/>
            <person name="Chen C."/>
            <person name="Bauer D."/>
            <person name="Andreopoulos W."/>
            <person name="Pangilinan J."/>
            <person name="LaButti K."/>
            <person name="Riley R."/>
            <person name="Lipzen A."/>
            <person name="Clum A."/>
            <person name="Drula E."/>
            <person name="Henrissat B."/>
            <person name="Kohler A."/>
            <person name="Grigoriev I.V."/>
            <person name="Martin F.M."/>
            <person name="Hacquard S."/>
        </authorList>
    </citation>
    <scope>NUCLEOTIDE SEQUENCE [LARGE SCALE GENOMIC DNA]</scope>
    <source>
        <strain evidence="1 2">MPI-SDFR-AT-0079</strain>
    </source>
</reference>
<comment type="caution">
    <text evidence="1">The sequence shown here is derived from an EMBL/GenBank/DDBJ whole genome shotgun (WGS) entry which is preliminary data.</text>
</comment>
<keyword evidence="2" id="KW-1185">Reference proteome</keyword>